<keyword evidence="6 7" id="KW-0472">Membrane</keyword>
<organism evidence="8 9">
    <name type="scientific">Tigheibacillus halophilus</name>
    <dbReference type="NCBI Taxonomy" id="361280"/>
    <lineage>
        <taxon>Bacteria</taxon>
        <taxon>Bacillati</taxon>
        <taxon>Bacillota</taxon>
        <taxon>Bacilli</taxon>
        <taxon>Bacillales</taxon>
        <taxon>Bacillaceae</taxon>
        <taxon>Tigheibacillus</taxon>
    </lineage>
</organism>
<evidence type="ECO:0000256" key="7">
    <source>
        <dbReference type="SAM" id="Phobius"/>
    </source>
</evidence>
<accession>A0ABU5C6S4</accession>
<keyword evidence="3" id="KW-1003">Cell membrane</keyword>
<dbReference type="Proteomes" id="UP001281447">
    <property type="component" value="Unassembled WGS sequence"/>
</dbReference>
<name>A0ABU5C6S4_9BACI</name>
<evidence type="ECO:0000256" key="3">
    <source>
        <dbReference type="ARBA" id="ARBA00022475"/>
    </source>
</evidence>
<feature type="transmembrane region" description="Helical" evidence="7">
    <location>
        <begin position="222"/>
        <end position="247"/>
    </location>
</feature>
<comment type="subcellular location">
    <subcellularLocation>
        <location evidence="1">Cell membrane</location>
        <topology evidence="1">Multi-pass membrane protein</topology>
    </subcellularLocation>
</comment>
<reference evidence="8 9" key="1">
    <citation type="submission" date="2023-10" db="EMBL/GenBank/DDBJ databases">
        <title>Virgibacillus halophilus 5B73C genome.</title>
        <authorList>
            <person name="Miliotis G."/>
            <person name="Sengupta P."/>
            <person name="Hameed A."/>
            <person name="Chuvochina M."/>
            <person name="Mcdonagh F."/>
            <person name="Simpson A.C."/>
            <person name="Singh N.K."/>
            <person name="Rekha P.D."/>
            <person name="Raman K."/>
            <person name="Hugenholtz P."/>
            <person name="Venkateswaran K."/>
        </authorList>
    </citation>
    <scope>NUCLEOTIDE SEQUENCE [LARGE SCALE GENOMIC DNA]</scope>
    <source>
        <strain evidence="8 9">5B73C</strain>
    </source>
</reference>
<dbReference type="PANTHER" id="PTHR43266">
    <property type="entry name" value="MACROLIDE-EFFLUX PROTEIN"/>
    <property type="match status" value="1"/>
</dbReference>
<keyword evidence="5 7" id="KW-1133">Transmembrane helix</keyword>
<keyword evidence="9" id="KW-1185">Reference proteome</keyword>
<evidence type="ECO:0000313" key="9">
    <source>
        <dbReference type="Proteomes" id="UP001281447"/>
    </source>
</evidence>
<dbReference type="Pfam" id="PF07690">
    <property type="entry name" value="MFS_1"/>
    <property type="match status" value="1"/>
</dbReference>
<dbReference type="EMBL" id="JAWDIP010000003">
    <property type="protein sequence ID" value="MDY0395011.1"/>
    <property type="molecule type" value="Genomic_DNA"/>
</dbReference>
<comment type="caution">
    <text evidence="8">The sequence shown here is derived from an EMBL/GenBank/DDBJ whole genome shotgun (WGS) entry which is preliminary data.</text>
</comment>
<gene>
    <name evidence="8" type="ORF">RWE15_11975</name>
</gene>
<dbReference type="PANTHER" id="PTHR43266:SF10">
    <property type="entry name" value="BACILYSIN EXPORTER BACE-RELATED"/>
    <property type="match status" value="1"/>
</dbReference>
<evidence type="ECO:0000256" key="6">
    <source>
        <dbReference type="ARBA" id="ARBA00023136"/>
    </source>
</evidence>
<keyword evidence="2" id="KW-0813">Transport</keyword>
<evidence type="ECO:0000256" key="1">
    <source>
        <dbReference type="ARBA" id="ARBA00004651"/>
    </source>
</evidence>
<feature type="transmembrane region" description="Helical" evidence="7">
    <location>
        <begin position="259"/>
        <end position="282"/>
    </location>
</feature>
<evidence type="ECO:0000256" key="2">
    <source>
        <dbReference type="ARBA" id="ARBA00022448"/>
    </source>
</evidence>
<dbReference type="InterPro" id="IPR011701">
    <property type="entry name" value="MFS"/>
</dbReference>
<dbReference type="InterPro" id="IPR036259">
    <property type="entry name" value="MFS_trans_sf"/>
</dbReference>
<evidence type="ECO:0000256" key="4">
    <source>
        <dbReference type="ARBA" id="ARBA00022692"/>
    </source>
</evidence>
<feature type="transmembrane region" description="Helical" evidence="7">
    <location>
        <begin position="61"/>
        <end position="81"/>
    </location>
</feature>
<feature type="transmembrane region" description="Helical" evidence="7">
    <location>
        <begin position="198"/>
        <end position="216"/>
    </location>
</feature>
<sequence length="326" mass="36027">MRVPFAIVPAFIHDVSHLWLLYTCALILALGEAIYAPVRMAAVPGIVKQESLLYVNAIEQVLVGFVLVAGSSTGGVISYYFHHEVLFLLDGLTFILSVLFLKNIKQHTVRFRKSTSKHALSPKRIPVAKWITGSAILLVFLFIEITMPLANGIDNVLISVYALDIFKMGDLGVGLMYSMLGLGFVGSSFFSHLFRKKLVVTLCLFIVLEGAGHMLLSTSRAFSAALVIACGITLTGGISNICQHTLIMKIVPQANQGTFFGLMQMFSNTMMGIMMGAAGLLLEFFHPRSLSLLVGIFYVLLACIYGYMFTRIDWRKEKRQLLRNST</sequence>
<feature type="transmembrane region" description="Helical" evidence="7">
    <location>
        <begin position="125"/>
        <end position="145"/>
    </location>
</feature>
<evidence type="ECO:0000256" key="5">
    <source>
        <dbReference type="ARBA" id="ARBA00022989"/>
    </source>
</evidence>
<feature type="transmembrane region" description="Helical" evidence="7">
    <location>
        <begin position="165"/>
        <end position="186"/>
    </location>
</feature>
<feature type="transmembrane region" description="Helical" evidence="7">
    <location>
        <begin position="87"/>
        <end position="104"/>
    </location>
</feature>
<proteinExistence type="predicted"/>
<dbReference type="Gene3D" id="1.20.1250.20">
    <property type="entry name" value="MFS general substrate transporter like domains"/>
    <property type="match status" value="1"/>
</dbReference>
<evidence type="ECO:0000313" key="8">
    <source>
        <dbReference type="EMBL" id="MDY0395011.1"/>
    </source>
</evidence>
<feature type="transmembrane region" description="Helical" evidence="7">
    <location>
        <begin position="288"/>
        <end position="309"/>
    </location>
</feature>
<feature type="transmembrane region" description="Helical" evidence="7">
    <location>
        <begin position="20"/>
        <end position="40"/>
    </location>
</feature>
<keyword evidence="4 7" id="KW-0812">Transmembrane</keyword>
<protein>
    <submittedName>
        <fullName evidence="8">MFS transporter</fullName>
    </submittedName>
</protein>
<dbReference type="SUPFAM" id="SSF103473">
    <property type="entry name" value="MFS general substrate transporter"/>
    <property type="match status" value="1"/>
</dbReference>